<feature type="compositionally biased region" description="Acidic residues" evidence="1">
    <location>
        <begin position="138"/>
        <end position="148"/>
    </location>
</feature>
<dbReference type="EMBL" id="FMSP01000006">
    <property type="protein sequence ID" value="SCV70994.1"/>
    <property type="molecule type" value="Genomic_DNA"/>
</dbReference>
<accession>A0A238FGI7</accession>
<feature type="region of interest" description="Disordered" evidence="1">
    <location>
        <begin position="584"/>
        <end position="607"/>
    </location>
</feature>
<feature type="region of interest" description="Disordered" evidence="1">
    <location>
        <begin position="33"/>
        <end position="163"/>
    </location>
</feature>
<dbReference type="SUPFAM" id="SSF52058">
    <property type="entry name" value="L domain-like"/>
    <property type="match status" value="1"/>
</dbReference>
<proteinExistence type="predicted"/>
<gene>
    <name evidence="2" type="ORF">BQ2448_3756</name>
</gene>
<name>A0A238FGI7_9BASI</name>
<feature type="compositionally biased region" description="Low complexity" evidence="1">
    <location>
        <begin position="58"/>
        <end position="82"/>
    </location>
</feature>
<organism evidence="2 3">
    <name type="scientific">Microbotryum intermedium</name>
    <dbReference type="NCBI Taxonomy" id="269621"/>
    <lineage>
        <taxon>Eukaryota</taxon>
        <taxon>Fungi</taxon>
        <taxon>Dikarya</taxon>
        <taxon>Basidiomycota</taxon>
        <taxon>Pucciniomycotina</taxon>
        <taxon>Microbotryomycetes</taxon>
        <taxon>Microbotryales</taxon>
        <taxon>Microbotryaceae</taxon>
        <taxon>Microbotryum</taxon>
    </lineage>
</organism>
<reference evidence="3" key="1">
    <citation type="submission" date="2016-09" db="EMBL/GenBank/DDBJ databases">
        <authorList>
            <person name="Jeantristanb JTB J.-T."/>
            <person name="Ricardo R."/>
        </authorList>
    </citation>
    <scope>NUCLEOTIDE SEQUENCE [LARGE SCALE GENOMIC DNA]</scope>
</reference>
<dbReference type="AlphaFoldDB" id="A0A238FGI7"/>
<dbReference type="InterPro" id="IPR032675">
    <property type="entry name" value="LRR_dom_sf"/>
</dbReference>
<evidence type="ECO:0000313" key="3">
    <source>
        <dbReference type="Proteomes" id="UP000198372"/>
    </source>
</evidence>
<evidence type="ECO:0000256" key="1">
    <source>
        <dbReference type="SAM" id="MobiDB-lite"/>
    </source>
</evidence>
<dbReference type="Proteomes" id="UP000198372">
    <property type="component" value="Unassembled WGS sequence"/>
</dbReference>
<sequence>MSASHSHATPPIVIRGSHPIVATYTVNPTPFFRTRQDHRHRHRHLSSERSSAVQRARGASSPASGSDSDSDSGSGSESLSDSSKLDSREADSPGDIDSNISAHRGHGLQRSTRSSLLRGREQDLDDDSESGSDRSSDDADSTSTEDEFSLPGACTSAPKPPRRLRGFASARASTIVAQPATVSNIKPGSIQASRAHLRLSLALLRVRQAIASSSFDALATAVRSLASVLTPFSIETLGVFLPILDRLAYDLEQAVSGDDKGKAFRKELSSQDAKALVALRQRWAVADGARTRTNDAKHDWAYHVRVLVKKHPTVVPSCLSRPYDRRTAAALTALESLLLPSSLPRINLSNLGMTTDQLASLDAFNLAEHVLEWYLSFHLSRETKPTARSILDAVTSLDLSKNALDGWPPTMHLLLPSLEILTISNNHFRHVPSTIVLFASLRRLRRHGNRLLKVSRSSTVNKRSAAGPRGTCSNTKQLVETILARRRLKEEGLERESQSSLPSLVSNSIRLLHLHLPSFDSEASRALFSSIPPHLVEAIRDSYECASCHRFLTPLIHDAPGHLPPFYEKVYHLDPGVSIPVPSSVDHDRASTNGTLTPAISRPTTPPTASARYLLTLEERVLLALHARSSDKLQTIVTGDPKRHRFCCTCGARHLGVDDFREVGMLDHSGGERCECEVCKEERRVKGEGDGDRRGQAVVMRWLRRKALRSLVVSF</sequence>
<dbReference type="OrthoDB" id="660555at2759"/>
<keyword evidence="3" id="KW-1185">Reference proteome</keyword>
<dbReference type="Gene3D" id="3.80.10.10">
    <property type="entry name" value="Ribonuclease Inhibitor"/>
    <property type="match status" value="1"/>
</dbReference>
<dbReference type="STRING" id="269621.A0A238FGI7"/>
<protein>
    <submittedName>
        <fullName evidence="2">BQ2448_3756 protein</fullName>
    </submittedName>
</protein>
<evidence type="ECO:0000313" key="2">
    <source>
        <dbReference type="EMBL" id="SCV70994.1"/>
    </source>
</evidence>